<dbReference type="GO" id="GO:0031297">
    <property type="term" value="P:replication fork processing"/>
    <property type="evidence" value="ECO:0007669"/>
    <property type="project" value="TreeGrafter"/>
</dbReference>
<keyword evidence="3" id="KW-0227">DNA damage</keyword>
<dbReference type="Proteomes" id="UP000564784">
    <property type="component" value="Unassembled WGS sequence"/>
</dbReference>
<keyword evidence="4" id="KW-0238">DNA-binding</keyword>
<feature type="non-terminal residue" evidence="7">
    <location>
        <position position="1"/>
    </location>
</feature>
<evidence type="ECO:0000256" key="4">
    <source>
        <dbReference type="ARBA" id="ARBA00023125"/>
    </source>
</evidence>
<evidence type="ECO:0000256" key="5">
    <source>
        <dbReference type="ARBA" id="ARBA00023204"/>
    </source>
</evidence>
<dbReference type="GO" id="GO:0046982">
    <property type="term" value="F:protein heterodimerization activity"/>
    <property type="evidence" value="ECO:0007669"/>
    <property type="project" value="InterPro"/>
</dbReference>
<gene>
    <name evidence="7" type="primary">Cenps</name>
    <name evidence="7" type="ORF">LOXCUR_R02715</name>
</gene>
<dbReference type="InterPro" id="IPR009072">
    <property type="entry name" value="Histone-fold"/>
</dbReference>
<reference evidence="7 8" key="1">
    <citation type="submission" date="2019-09" db="EMBL/GenBank/DDBJ databases">
        <title>Bird 10,000 Genomes (B10K) Project - Family phase.</title>
        <authorList>
            <person name="Zhang G."/>
        </authorList>
    </citation>
    <scope>NUCLEOTIDE SEQUENCE [LARGE SCALE GENOMIC DNA]</scope>
    <source>
        <strain evidence="7">OUT-0011</strain>
        <tissue evidence="7">Muscle</tissue>
    </source>
</reference>
<dbReference type="GO" id="GO:0006281">
    <property type="term" value="P:DNA repair"/>
    <property type="evidence" value="ECO:0007669"/>
    <property type="project" value="UniProtKB-KW"/>
</dbReference>
<comment type="caution">
    <text evidence="7">The sequence shown here is derived from an EMBL/GenBank/DDBJ whole genome shotgun (WGS) entry which is preliminary data.</text>
</comment>
<evidence type="ECO:0000313" key="8">
    <source>
        <dbReference type="Proteomes" id="UP000564784"/>
    </source>
</evidence>
<dbReference type="Pfam" id="PF15630">
    <property type="entry name" value="CENP-S"/>
    <property type="match status" value="1"/>
</dbReference>
<dbReference type="InterPro" id="IPR029003">
    <property type="entry name" value="CENP-S/Mhf1"/>
</dbReference>
<dbReference type="GO" id="GO:0003682">
    <property type="term" value="F:chromatin binding"/>
    <property type="evidence" value="ECO:0007669"/>
    <property type="project" value="TreeGrafter"/>
</dbReference>
<evidence type="ECO:0000256" key="1">
    <source>
        <dbReference type="ARBA" id="ARBA00006612"/>
    </source>
</evidence>
<evidence type="ECO:0000256" key="6">
    <source>
        <dbReference type="SAM" id="MobiDB-lite"/>
    </source>
</evidence>
<name>A0A7K7IZR0_LOXCU</name>
<keyword evidence="8" id="KW-1185">Reference proteome</keyword>
<dbReference type="PANTHER" id="PTHR22980">
    <property type="entry name" value="CORTISTATIN"/>
    <property type="match status" value="1"/>
</dbReference>
<dbReference type="GO" id="GO:0003677">
    <property type="term" value="F:DNA binding"/>
    <property type="evidence" value="ECO:0007669"/>
    <property type="project" value="UniProtKB-KW"/>
</dbReference>
<dbReference type="EMBL" id="VZSM01004808">
    <property type="protein sequence ID" value="NWY99486.1"/>
    <property type="molecule type" value="Genomic_DNA"/>
</dbReference>
<evidence type="ECO:0000256" key="3">
    <source>
        <dbReference type="ARBA" id="ARBA00022763"/>
    </source>
</evidence>
<feature type="region of interest" description="Disordered" evidence="6">
    <location>
        <begin position="101"/>
        <end position="142"/>
    </location>
</feature>
<dbReference type="SUPFAM" id="SSF47113">
    <property type="entry name" value="Histone-fold"/>
    <property type="match status" value="1"/>
</dbReference>
<dbReference type="GO" id="GO:0071821">
    <property type="term" value="C:FANCM-MHF complex"/>
    <property type="evidence" value="ECO:0007669"/>
    <property type="project" value="InterPro"/>
</dbReference>
<comment type="similarity">
    <text evidence="1">Belongs to the TAF9 family. CENP-S/MHF1 subfamily.</text>
</comment>
<dbReference type="AlphaFoldDB" id="A0A7K7IZR0"/>
<sequence length="142" mass="15744">EAGVSLPALPWPLQRLKAAVHYTVGCLCQEVEEDKDVQFSKQSIAAISEITFRQCGTAGLPRECFLLCRHAKRTTVTTEDVKLLARRSSSLLKYITQKSEELASSNMEQKEKKRKKSSAAKGERTPGEQEAAVTENEDSNMA</sequence>
<proteinExistence type="inferred from homology"/>
<keyword evidence="5" id="KW-0234">DNA repair</keyword>
<evidence type="ECO:0000313" key="7">
    <source>
        <dbReference type="EMBL" id="NWY99486.1"/>
    </source>
</evidence>
<accession>A0A7K7IZR0</accession>
<dbReference type="CDD" id="cd22919">
    <property type="entry name" value="HFD_CENP-S"/>
    <property type="match status" value="1"/>
</dbReference>
<evidence type="ECO:0000256" key="2">
    <source>
        <dbReference type="ARBA" id="ARBA00016400"/>
    </source>
</evidence>
<dbReference type="OrthoDB" id="1872155at2759"/>
<dbReference type="PANTHER" id="PTHR22980:SF0">
    <property type="entry name" value="CENTROMERE PROTEIN S"/>
    <property type="match status" value="1"/>
</dbReference>
<dbReference type="Gene3D" id="1.10.20.10">
    <property type="entry name" value="Histone, subunit A"/>
    <property type="match status" value="1"/>
</dbReference>
<feature type="non-terminal residue" evidence="7">
    <location>
        <position position="142"/>
    </location>
</feature>
<dbReference type="GO" id="GO:0000712">
    <property type="term" value="P:resolution of meiotic recombination intermediates"/>
    <property type="evidence" value="ECO:0007669"/>
    <property type="project" value="TreeGrafter"/>
</dbReference>
<organism evidence="7 8">
    <name type="scientific">Loxia curvirostra</name>
    <name type="common">Red crossbill</name>
    <dbReference type="NCBI Taxonomy" id="64802"/>
    <lineage>
        <taxon>Eukaryota</taxon>
        <taxon>Metazoa</taxon>
        <taxon>Chordata</taxon>
        <taxon>Craniata</taxon>
        <taxon>Vertebrata</taxon>
        <taxon>Euteleostomi</taxon>
        <taxon>Archelosauria</taxon>
        <taxon>Archosauria</taxon>
        <taxon>Dinosauria</taxon>
        <taxon>Saurischia</taxon>
        <taxon>Theropoda</taxon>
        <taxon>Coelurosauria</taxon>
        <taxon>Aves</taxon>
        <taxon>Neognathae</taxon>
        <taxon>Neoaves</taxon>
        <taxon>Telluraves</taxon>
        <taxon>Australaves</taxon>
        <taxon>Passeriformes</taxon>
        <taxon>Passeroidea</taxon>
        <taxon>Fringillidae</taxon>
        <taxon>Carduelinae</taxon>
        <taxon>Loxia</taxon>
    </lineage>
</organism>
<protein>
    <recommendedName>
        <fullName evidence="2">Centromere protein S</fullName>
    </recommendedName>
</protein>